<evidence type="ECO:0000256" key="1">
    <source>
        <dbReference type="SAM" id="Phobius"/>
    </source>
</evidence>
<keyword evidence="1" id="KW-1133">Transmembrane helix</keyword>
<dbReference type="Pfam" id="PF09835">
    <property type="entry name" value="DUF2062"/>
    <property type="match status" value="1"/>
</dbReference>
<sequence length="167" mass="18346">MTILAKLLKALNSEASPWQIAFAIMFGMLLGLTPTLRLFGVVILLLVLVLRVNLAAFLASFAVFTILAFLLDPLMASVGDALLTSASLQSTWTAMYNSDFWRLTQFNHSLTLGSIVIGLCLAPFIAIGAKIGVVQYRERAMKWVNKLHVVQMVKTSKFYSIYQSVGG</sequence>
<reference evidence="4" key="1">
    <citation type="journal article" date="2019" name="Int. J. Syst. Evol. Microbiol.">
        <title>The Global Catalogue of Microorganisms (GCM) 10K type strain sequencing project: providing services to taxonomists for standard genome sequencing and annotation.</title>
        <authorList>
            <consortium name="The Broad Institute Genomics Platform"/>
            <consortium name="The Broad Institute Genome Sequencing Center for Infectious Disease"/>
            <person name="Wu L."/>
            <person name="Ma J."/>
        </authorList>
    </citation>
    <scope>NUCLEOTIDE SEQUENCE [LARGE SCALE GENOMIC DNA]</scope>
    <source>
        <strain evidence="4">CGMCC 1.16031</strain>
    </source>
</reference>
<evidence type="ECO:0000259" key="2">
    <source>
        <dbReference type="Pfam" id="PF09835"/>
    </source>
</evidence>
<keyword evidence="4" id="KW-1185">Reference proteome</keyword>
<dbReference type="NCBIfam" id="TIGR03546">
    <property type="entry name" value="TIGR03546 family protein"/>
    <property type="match status" value="1"/>
</dbReference>
<feature type="domain" description="DUF2062" evidence="2">
    <location>
        <begin position="6"/>
        <end position="141"/>
    </location>
</feature>
<dbReference type="EMBL" id="JBHSUS010000001">
    <property type="protein sequence ID" value="MFC6439247.1"/>
    <property type="molecule type" value="Genomic_DNA"/>
</dbReference>
<dbReference type="Proteomes" id="UP001596364">
    <property type="component" value="Unassembled WGS sequence"/>
</dbReference>
<comment type="caution">
    <text evidence="3">The sequence shown here is derived from an EMBL/GenBank/DDBJ whole genome shotgun (WGS) entry which is preliminary data.</text>
</comment>
<keyword evidence="1" id="KW-0812">Transmembrane</keyword>
<evidence type="ECO:0000313" key="4">
    <source>
        <dbReference type="Proteomes" id="UP001596364"/>
    </source>
</evidence>
<proteinExistence type="predicted"/>
<organism evidence="3 4">
    <name type="scientific">Pseudobowmanella zhangzhouensis</name>
    <dbReference type="NCBI Taxonomy" id="1537679"/>
    <lineage>
        <taxon>Bacteria</taxon>
        <taxon>Pseudomonadati</taxon>
        <taxon>Pseudomonadota</taxon>
        <taxon>Gammaproteobacteria</taxon>
        <taxon>Alteromonadales</taxon>
        <taxon>Alteromonadaceae</taxon>
    </lineage>
</organism>
<gene>
    <name evidence="3" type="ORF">ACFP85_03680</name>
</gene>
<name>A0ABW1XJD2_9ALTE</name>
<dbReference type="InterPro" id="IPR018639">
    <property type="entry name" value="DUF2062"/>
</dbReference>
<feature type="transmembrane region" description="Helical" evidence="1">
    <location>
        <begin position="110"/>
        <end position="133"/>
    </location>
</feature>
<feature type="transmembrane region" description="Helical" evidence="1">
    <location>
        <begin position="20"/>
        <end position="47"/>
    </location>
</feature>
<protein>
    <submittedName>
        <fullName evidence="3">TIGR03546 family protein</fullName>
    </submittedName>
</protein>
<evidence type="ECO:0000313" key="3">
    <source>
        <dbReference type="EMBL" id="MFC6439247.1"/>
    </source>
</evidence>
<accession>A0ABW1XJD2</accession>
<keyword evidence="1" id="KW-0472">Membrane</keyword>
<feature type="transmembrane region" description="Helical" evidence="1">
    <location>
        <begin position="54"/>
        <end position="71"/>
    </location>
</feature>
<dbReference type="RefSeq" id="WP_131257475.1">
    <property type="nucleotide sequence ID" value="NZ_JBHSUS010000001.1"/>
</dbReference>
<dbReference type="InterPro" id="IPR019935">
    <property type="entry name" value="CHP03546"/>
</dbReference>